<feature type="compositionally biased region" description="Low complexity" evidence="1">
    <location>
        <begin position="50"/>
        <end position="72"/>
    </location>
</feature>
<feature type="region of interest" description="Disordered" evidence="1">
    <location>
        <begin position="1"/>
        <end position="106"/>
    </location>
</feature>
<protein>
    <submittedName>
        <fullName evidence="2">Uncharacterized protein</fullName>
    </submittedName>
</protein>
<gene>
    <name evidence="2" type="ORF">LTR84_007366</name>
</gene>
<evidence type="ECO:0000313" key="2">
    <source>
        <dbReference type="EMBL" id="KAK5046605.1"/>
    </source>
</evidence>
<evidence type="ECO:0000256" key="1">
    <source>
        <dbReference type="SAM" id="MobiDB-lite"/>
    </source>
</evidence>
<accession>A0AAV9MYB2</accession>
<dbReference type="RefSeq" id="XP_064702188.1">
    <property type="nucleotide sequence ID" value="XM_064850919.1"/>
</dbReference>
<organism evidence="2 3">
    <name type="scientific">Exophiala bonariae</name>
    <dbReference type="NCBI Taxonomy" id="1690606"/>
    <lineage>
        <taxon>Eukaryota</taxon>
        <taxon>Fungi</taxon>
        <taxon>Dikarya</taxon>
        <taxon>Ascomycota</taxon>
        <taxon>Pezizomycotina</taxon>
        <taxon>Eurotiomycetes</taxon>
        <taxon>Chaetothyriomycetidae</taxon>
        <taxon>Chaetothyriales</taxon>
        <taxon>Herpotrichiellaceae</taxon>
        <taxon>Exophiala</taxon>
    </lineage>
</organism>
<reference evidence="2 3" key="1">
    <citation type="submission" date="2023-08" db="EMBL/GenBank/DDBJ databases">
        <title>Black Yeasts Isolated from many extreme environments.</title>
        <authorList>
            <person name="Coleine C."/>
            <person name="Stajich J.E."/>
            <person name="Selbmann L."/>
        </authorList>
    </citation>
    <scope>NUCLEOTIDE SEQUENCE [LARGE SCALE GENOMIC DNA]</scope>
    <source>
        <strain evidence="2 3">CCFEE 5792</strain>
    </source>
</reference>
<proteinExistence type="predicted"/>
<name>A0AAV9MYB2_9EURO</name>
<dbReference type="EMBL" id="JAVRRD010000029">
    <property type="protein sequence ID" value="KAK5046605.1"/>
    <property type="molecule type" value="Genomic_DNA"/>
</dbReference>
<dbReference type="AlphaFoldDB" id="A0AAV9MYB2"/>
<sequence length="159" mass="16880">MSARAEDHSEPESEDDSAGGKDVLNAGVPQRSSVNGRGVSHRRSSVQSNVPATSTATVATPQPQPQPHIQTTGLNGEHQRKRPRSSLVHEEHKSTGVQAQGHDAGAPLAVSTELPVSADEMMIEENLDLNDIFDAAPVPMEWTSLDELFGLGENRGSGV</sequence>
<dbReference type="GeneID" id="89975532"/>
<evidence type="ECO:0000313" key="3">
    <source>
        <dbReference type="Proteomes" id="UP001358417"/>
    </source>
</evidence>
<feature type="compositionally biased region" description="Basic and acidic residues" evidence="1">
    <location>
        <begin position="1"/>
        <end position="11"/>
    </location>
</feature>
<keyword evidence="3" id="KW-1185">Reference proteome</keyword>
<comment type="caution">
    <text evidence="2">The sequence shown here is derived from an EMBL/GenBank/DDBJ whole genome shotgun (WGS) entry which is preliminary data.</text>
</comment>
<dbReference type="Proteomes" id="UP001358417">
    <property type="component" value="Unassembled WGS sequence"/>
</dbReference>